<name>A0AAQ4F3A3_AMBAM</name>
<proteinExistence type="predicted"/>
<evidence type="ECO:0000256" key="1">
    <source>
        <dbReference type="SAM" id="MobiDB-lite"/>
    </source>
</evidence>
<reference evidence="2 3" key="1">
    <citation type="journal article" date="2023" name="Arcadia Sci">
        <title>De novo assembly of a long-read Amblyomma americanum tick genome.</title>
        <authorList>
            <person name="Chou S."/>
            <person name="Poskanzer K.E."/>
            <person name="Rollins M."/>
            <person name="Thuy-Boun P.S."/>
        </authorList>
    </citation>
    <scope>NUCLEOTIDE SEQUENCE [LARGE SCALE GENOMIC DNA]</scope>
    <source>
        <strain evidence="2">F_SG_1</strain>
        <tissue evidence="2">Salivary glands</tissue>
    </source>
</reference>
<feature type="region of interest" description="Disordered" evidence="1">
    <location>
        <begin position="77"/>
        <end position="98"/>
    </location>
</feature>
<organism evidence="2 3">
    <name type="scientific">Amblyomma americanum</name>
    <name type="common">Lone star tick</name>
    <dbReference type="NCBI Taxonomy" id="6943"/>
    <lineage>
        <taxon>Eukaryota</taxon>
        <taxon>Metazoa</taxon>
        <taxon>Ecdysozoa</taxon>
        <taxon>Arthropoda</taxon>
        <taxon>Chelicerata</taxon>
        <taxon>Arachnida</taxon>
        <taxon>Acari</taxon>
        <taxon>Parasitiformes</taxon>
        <taxon>Ixodida</taxon>
        <taxon>Ixodoidea</taxon>
        <taxon>Ixodidae</taxon>
        <taxon>Amblyomminae</taxon>
        <taxon>Amblyomma</taxon>
    </lineage>
</organism>
<dbReference type="EMBL" id="JARKHS020007891">
    <property type="protein sequence ID" value="KAK8781225.1"/>
    <property type="molecule type" value="Genomic_DNA"/>
</dbReference>
<protein>
    <submittedName>
        <fullName evidence="2">Uncharacterized protein</fullName>
    </submittedName>
</protein>
<feature type="compositionally biased region" description="Polar residues" evidence="1">
    <location>
        <begin position="77"/>
        <end position="86"/>
    </location>
</feature>
<gene>
    <name evidence="2" type="ORF">V5799_017441</name>
</gene>
<keyword evidence="3" id="KW-1185">Reference proteome</keyword>
<evidence type="ECO:0000313" key="2">
    <source>
        <dbReference type="EMBL" id="KAK8781225.1"/>
    </source>
</evidence>
<evidence type="ECO:0000313" key="3">
    <source>
        <dbReference type="Proteomes" id="UP001321473"/>
    </source>
</evidence>
<dbReference type="Proteomes" id="UP001321473">
    <property type="component" value="Unassembled WGS sequence"/>
</dbReference>
<sequence length="98" mass="10882">MRSTGSSQARDAFLMASHASCQKQPRLAVLLGSQCWALIGHSALSFALKLEFLWSAQTLSRQWMRIHAEHLLRSRGSWSAGGQKSPTVAWMPPSMLRS</sequence>
<comment type="caution">
    <text evidence="2">The sequence shown here is derived from an EMBL/GenBank/DDBJ whole genome shotgun (WGS) entry which is preliminary data.</text>
</comment>
<dbReference type="AlphaFoldDB" id="A0AAQ4F3A3"/>
<accession>A0AAQ4F3A3</accession>